<dbReference type="Proteomes" id="UP000000763">
    <property type="component" value="Chromosome 5"/>
</dbReference>
<feature type="compositionally biased region" description="Basic residues" evidence="2">
    <location>
        <begin position="258"/>
        <end position="275"/>
    </location>
</feature>
<keyword evidence="1" id="KW-0175">Coiled coil</keyword>
<feature type="coiled-coil region" evidence="1">
    <location>
        <begin position="554"/>
        <end position="605"/>
    </location>
</feature>
<evidence type="ECO:0000313" key="4">
    <source>
        <dbReference type="Proteomes" id="UP000000763"/>
    </source>
</evidence>
<gene>
    <name evidence="3" type="primary">OSJNBb0067H15.14</name>
</gene>
<proteinExistence type="predicted"/>
<feature type="region of interest" description="Disordered" evidence="2">
    <location>
        <begin position="917"/>
        <end position="939"/>
    </location>
</feature>
<protein>
    <submittedName>
        <fullName evidence="3">Uncharacterized protein</fullName>
    </submittedName>
</protein>
<sequence>MPSANKPLTDKGEIGASAETVQTMWYGLRFPCNVLLPEILRLFKVELPQLSPSALVRIAIFDWACRTSGFEPNAELFGAIFFATVNSKTVITPTGTKKTEFRSVNFNVHPERSDLWPVNAAMSKWDRHWMARWFYHSIPFEAGSDSAKALRCRRRAIAPNRKPKITVDGAMEARFVLLRKVCSRLSCRDLVEEFCMLRIFPLSQAWQVTVDQGEEVDGLPNLILPEGTNTSGRANRVYNSELPPRANPHKADDDAGPSRKRMRGQVKLAPRKRRVPASSDSDADNEDDAEERDGENEGEEEAVADKAAKEAIEDRVDTPGYTPTPSPGHNETGVESNSSLLRRKDLEGAKALVAFSSGTVAKGGPVKKISKKKGLVNIARIFSDDESSDETPTSPAGRSLDLSTAPLAPLGVAGAGSSTAAGASASAERIVSATARVFGSPVHEPAISPLVKAKGKCAAAEASASEYSLAAPHFAPGDFETRADLIPFVEGVSNLVLPAGTPSLFTELNKFDEGCSTIKSLAVRILAAHCSTERTVRARFDGFKSRLRAKDDEISRKNLEVEALAHTLKEAKTEVKRLQSELDKGKEARAEVDRLKAELEKEKAHSAVLIDYYNLTEPKMEALCQKASRAEASAAEESQRFSREMAKTTESARMACQTLRLALTDMDAKVRGVPAEDASAFDFSEWTQQAGGSVSDCATAYGDCCARVSAAFTLGLLQQFGCEHVAEFPTYAKGDWEISAQNILTALRAWRKQFWQKDGRSAAKAHLLEQLAKAEAVDRCEEEGAVGKEVGGDAQDHPEGVRQKLCIRPPSGSWRSQNEKFVALKDLPKVRCPFRPVYRKMEINGQSYKVIKVANWLRAHPGRTLEDYDLVHSRRLEDMARFWRNHQKTKRQETIFQRRYSLVCVSPPTPLKVVYDISSDDEPSSSDHSLERDNDYGGEDVIYL</sequence>
<accession>Q6I5B7</accession>
<feature type="compositionally biased region" description="Polar residues" evidence="2">
    <location>
        <begin position="321"/>
        <end position="339"/>
    </location>
</feature>
<feature type="compositionally biased region" description="Acidic residues" evidence="2">
    <location>
        <begin position="281"/>
        <end position="302"/>
    </location>
</feature>
<dbReference type="EMBL" id="AC136226">
    <property type="protein sequence ID" value="AAT47107.1"/>
    <property type="molecule type" value="Genomic_DNA"/>
</dbReference>
<feature type="compositionally biased region" description="Basic and acidic residues" evidence="2">
    <location>
        <begin position="303"/>
        <end position="317"/>
    </location>
</feature>
<evidence type="ECO:0000313" key="3">
    <source>
        <dbReference type="EMBL" id="AAT47107.1"/>
    </source>
</evidence>
<name>Q6I5B7_ORYSJ</name>
<feature type="region of interest" description="Disordered" evidence="2">
    <location>
        <begin position="218"/>
        <end position="339"/>
    </location>
</feature>
<organism evidence="3 4">
    <name type="scientific">Oryza sativa subsp. japonica</name>
    <name type="common">Rice</name>
    <dbReference type="NCBI Taxonomy" id="39947"/>
    <lineage>
        <taxon>Eukaryota</taxon>
        <taxon>Viridiplantae</taxon>
        <taxon>Streptophyta</taxon>
        <taxon>Embryophyta</taxon>
        <taxon>Tracheophyta</taxon>
        <taxon>Spermatophyta</taxon>
        <taxon>Magnoliopsida</taxon>
        <taxon>Liliopsida</taxon>
        <taxon>Poales</taxon>
        <taxon>Poaceae</taxon>
        <taxon>BOP clade</taxon>
        <taxon>Oryzoideae</taxon>
        <taxon>Oryzeae</taxon>
        <taxon>Oryzinae</taxon>
        <taxon>Oryza</taxon>
        <taxon>Oryza sativa</taxon>
    </lineage>
</organism>
<dbReference type="AlphaFoldDB" id="Q6I5B7"/>
<reference evidence="4" key="1">
    <citation type="journal article" date="2005" name="Nature">
        <title>The map-based sequence of the rice genome.</title>
        <authorList>
            <consortium name="International rice genome sequencing project (IRGSP)"/>
            <person name="Matsumoto T."/>
            <person name="Wu J."/>
            <person name="Kanamori H."/>
            <person name="Katayose Y."/>
            <person name="Fujisawa M."/>
            <person name="Namiki N."/>
            <person name="Mizuno H."/>
            <person name="Yamamoto K."/>
            <person name="Antonio B.A."/>
            <person name="Baba T."/>
            <person name="Sakata K."/>
            <person name="Nagamura Y."/>
            <person name="Aoki H."/>
            <person name="Arikawa K."/>
            <person name="Arita K."/>
            <person name="Bito T."/>
            <person name="Chiden Y."/>
            <person name="Fujitsuka N."/>
            <person name="Fukunaka R."/>
            <person name="Hamada M."/>
            <person name="Harada C."/>
            <person name="Hayashi A."/>
            <person name="Hijishita S."/>
            <person name="Honda M."/>
            <person name="Hosokawa S."/>
            <person name="Ichikawa Y."/>
            <person name="Idonuma A."/>
            <person name="Iijima M."/>
            <person name="Ikeda M."/>
            <person name="Ikeno M."/>
            <person name="Ito K."/>
            <person name="Ito S."/>
            <person name="Ito T."/>
            <person name="Ito Y."/>
            <person name="Ito Y."/>
            <person name="Iwabuchi A."/>
            <person name="Kamiya K."/>
            <person name="Karasawa W."/>
            <person name="Kurita K."/>
            <person name="Katagiri S."/>
            <person name="Kikuta A."/>
            <person name="Kobayashi H."/>
            <person name="Kobayashi N."/>
            <person name="Machita K."/>
            <person name="Maehara T."/>
            <person name="Masukawa M."/>
            <person name="Mizubayashi T."/>
            <person name="Mukai Y."/>
            <person name="Nagasaki H."/>
            <person name="Nagata Y."/>
            <person name="Naito S."/>
            <person name="Nakashima M."/>
            <person name="Nakama Y."/>
            <person name="Nakamichi Y."/>
            <person name="Nakamura M."/>
            <person name="Meguro A."/>
            <person name="Negishi M."/>
            <person name="Ohta I."/>
            <person name="Ohta T."/>
            <person name="Okamoto M."/>
            <person name="Ono N."/>
            <person name="Saji S."/>
            <person name="Sakaguchi M."/>
            <person name="Sakai K."/>
            <person name="Shibata M."/>
            <person name="Shimokawa T."/>
            <person name="Song J."/>
            <person name="Takazaki Y."/>
            <person name="Terasawa K."/>
            <person name="Tsugane M."/>
            <person name="Tsuji K."/>
            <person name="Ueda S."/>
            <person name="Waki K."/>
            <person name="Yamagata H."/>
            <person name="Yamamoto M."/>
            <person name="Yamamoto S."/>
            <person name="Yamane H."/>
            <person name="Yoshiki S."/>
            <person name="Yoshihara R."/>
            <person name="Yukawa K."/>
            <person name="Zhong H."/>
            <person name="Yano M."/>
            <person name="Yuan Q."/>
            <person name="Ouyang S."/>
            <person name="Liu J."/>
            <person name="Jones K.M."/>
            <person name="Gansberger K."/>
            <person name="Moffat K."/>
            <person name="Hill J."/>
            <person name="Bera J."/>
            <person name="Fadrosh D."/>
            <person name="Jin S."/>
            <person name="Johri S."/>
            <person name="Kim M."/>
            <person name="Overton L."/>
            <person name="Reardon M."/>
            <person name="Tsitrin T."/>
            <person name="Vuong H."/>
            <person name="Weaver B."/>
            <person name="Ciecko A."/>
            <person name="Tallon L."/>
            <person name="Jackson J."/>
            <person name="Pai G."/>
            <person name="Aken S.V."/>
            <person name="Utterback T."/>
            <person name="Reidmuller S."/>
            <person name="Feldblyum T."/>
            <person name="Hsiao J."/>
            <person name="Zismann V."/>
            <person name="Iobst S."/>
            <person name="de Vazeille A.R."/>
            <person name="Buell C.R."/>
            <person name="Ying K."/>
            <person name="Li Y."/>
            <person name="Lu T."/>
            <person name="Huang Y."/>
            <person name="Zhao Q."/>
            <person name="Feng Q."/>
            <person name="Zhang L."/>
            <person name="Zhu J."/>
            <person name="Weng Q."/>
            <person name="Mu J."/>
            <person name="Lu Y."/>
            <person name="Fan D."/>
            <person name="Liu Y."/>
            <person name="Guan J."/>
            <person name="Zhang Y."/>
            <person name="Yu S."/>
            <person name="Liu X."/>
            <person name="Zhang Y."/>
            <person name="Hong G."/>
            <person name="Han B."/>
            <person name="Choisne N."/>
            <person name="Demange N."/>
            <person name="Orjeda G."/>
            <person name="Samain S."/>
            <person name="Cattolico L."/>
            <person name="Pelletier E."/>
            <person name="Couloux A."/>
            <person name="Segurens B."/>
            <person name="Wincker P."/>
            <person name="D'Hont A."/>
            <person name="Scarpelli C."/>
            <person name="Weissenbach J."/>
            <person name="Salanoubat M."/>
            <person name="Quetier F."/>
            <person name="Yu Y."/>
            <person name="Kim H.R."/>
            <person name="Rambo T."/>
            <person name="Currie J."/>
            <person name="Collura K."/>
            <person name="Luo M."/>
            <person name="Yang T."/>
            <person name="Ammiraju J.S.S."/>
            <person name="Engler F."/>
            <person name="Soderlund C."/>
            <person name="Wing R.A."/>
            <person name="Palmer L.E."/>
            <person name="de la Bastide M."/>
            <person name="Spiegel L."/>
            <person name="Nascimento L."/>
            <person name="Zutavern T."/>
            <person name="O'Shaughnessy A."/>
            <person name="Dike S."/>
            <person name="Dedhia N."/>
            <person name="Preston R."/>
            <person name="Balija V."/>
            <person name="McCombie W.R."/>
            <person name="Chow T."/>
            <person name="Chen H."/>
            <person name="Chung M."/>
            <person name="Chen C."/>
            <person name="Shaw J."/>
            <person name="Wu H."/>
            <person name="Hsiao K."/>
            <person name="Chao Y."/>
            <person name="Chu M."/>
            <person name="Cheng C."/>
            <person name="Hour A."/>
            <person name="Lee P."/>
            <person name="Lin S."/>
            <person name="Lin Y."/>
            <person name="Liou J."/>
            <person name="Liu S."/>
            <person name="Hsing Y."/>
            <person name="Raghuvanshi S."/>
            <person name="Mohanty A."/>
            <person name="Bharti A.K."/>
            <person name="Gaur A."/>
            <person name="Gupta V."/>
            <person name="Kumar D."/>
            <person name="Ravi V."/>
            <person name="Vij S."/>
            <person name="Kapur A."/>
            <person name="Khurana P."/>
            <person name="Khurana P."/>
            <person name="Khurana J.P."/>
            <person name="Tyagi A.K."/>
            <person name="Gaikwad K."/>
            <person name="Singh A."/>
            <person name="Dalal V."/>
            <person name="Srivastava S."/>
            <person name="Dixit A."/>
            <person name="Pal A.K."/>
            <person name="Ghazi I.A."/>
            <person name="Yadav M."/>
            <person name="Pandit A."/>
            <person name="Bhargava A."/>
            <person name="Sureshbabu K."/>
            <person name="Batra K."/>
            <person name="Sharma T.R."/>
            <person name="Mohapatra T."/>
            <person name="Singh N.K."/>
            <person name="Messing J."/>
            <person name="Nelson A.B."/>
            <person name="Fuks G."/>
            <person name="Kavchok S."/>
            <person name="Keizer G."/>
            <person name="Linton E."/>
            <person name="Llaca V."/>
            <person name="Song R."/>
            <person name="Tanyolac B."/>
            <person name="Young S."/>
            <person name="Ho-Il K."/>
            <person name="Hahn J.H."/>
            <person name="Sangsakoo G."/>
            <person name="Vanavichit A."/>
            <person name="de Mattos Luiz.A.T."/>
            <person name="Zimmer P.D."/>
            <person name="Malone G."/>
            <person name="Dellagostin O."/>
            <person name="de Oliveira A.C."/>
            <person name="Bevan M."/>
            <person name="Bancroft I."/>
            <person name="Minx P."/>
            <person name="Cordum H."/>
            <person name="Wilson R."/>
            <person name="Cheng Z."/>
            <person name="Jin W."/>
            <person name="Jiang J."/>
            <person name="Leong S.A."/>
            <person name="Iwama H."/>
            <person name="Gojobori T."/>
            <person name="Itoh T."/>
            <person name="Niimura Y."/>
            <person name="Fujii Y."/>
            <person name="Habara T."/>
            <person name="Sakai H."/>
            <person name="Sato Y."/>
            <person name="Wilson G."/>
            <person name="Kumar K."/>
            <person name="McCouch S."/>
            <person name="Juretic N."/>
            <person name="Hoen D."/>
            <person name="Wright S."/>
            <person name="Bruskiewich R."/>
            <person name="Bureau T."/>
            <person name="Miyao A."/>
            <person name="Hirochika H."/>
            <person name="Nishikawa T."/>
            <person name="Kadowaki K."/>
            <person name="Sugiura M."/>
            <person name="Burr B."/>
            <person name="Sasaki T."/>
        </authorList>
    </citation>
    <scope>NUCLEOTIDE SEQUENCE [LARGE SCALE GENOMIC DNA]</scope>
    <source>
        <strain evidence="4">cv. Nipponbare</strain>
    </source>
</reference>
<evidence type="ECO:0000256" key="1">
    <source>
        <dbReference type="SAM" id="Coils"/>
    </source>
</evidence>
<reference evidence="4" key="2">
    <citation type="journal article" date="2008" name="Nucleic Acids Res.">
        <title>The rice annotation project database (RAP-DB): 2008 update.</title>
        <authorList>
            <consortium name="The rice annotation project (RAP)"/>
        </authorList>
    </citation>
    <scope>GENOME REANNOTATION</scope>
    <source>
        <strain evidence="4">cv. Nipponbare</strain>
    </source>
</reference>
<evidence type="ECO:0000256" key="2">
    <source>
        <dbReference type="SAM" id="MobiDB-lite"/>
    </source>
</evidence>